<evidence type="ECO:0000313" key="3">
    <source>
        <dbReference type="EMBL" id="MCH84636.1"/>
    </source>
</evidence>
<feature type="repeat" description="WD" evidence="1">
    <location>
        <begin position="169"/>
        <end position="182"/>
    </location>
</feature>
<feature type="domain" description="Putative E3 ubiquitin-protein ligase LIN ARM-like" evidence="2">
    <location>
        <begin position="2"/>
        <end position="129"/>
    </location>
</feature>
<evidence type="ECO:0000259" key="2">
    <source>
        <dbReference type="Pfam" id="PF23628"/>
    </source>
</evidence>
<dbReference type="Pfam" id="PF23628">
    <property type="entry name" value="ARM_LIN_C"/>
    <property type="match status" value="1"/>
</dbReference>
<keyword evidence="1" id="KW-0853">WD repeat</keyword>
<dbReference type="PANTHER" id="PTHR47446">
    <property type="entry name" value="RING-TYPE E3 UBIQUITIN TRANSFERASE"/>
    <property type="match status" value="1"/>
</dbReference>
<evidence type="ECO:0000313" key="4">
    <source>
        <dbReference type="Proteomes" id="UP000265520"/>
    </source>
</evidence>
<organism evidence="3 4">
    <name type="scientific">Trifolium medium</name>
    <dbReference type="NCBI Taxonomy" id="97028"/>
    <lineage>
        <taxon>Eukaryota</taxon>
        <taxon>Viridiplantae</taxon>
        <taxon>Streptophyta</taxon>
        <taxon>Embryophyta</taxon>
        <taxon>Tracheophyta</taxon>
        <taxon>Spermatophyta</taxon>
        <taxon>Magnoliopsida</taxon>
        <taxon>eudicotyledons</taxon>
        <taxon>Gunneridae</taxon>
        <taxon>Pentapetalae</taxon>
        <taxon>rosids</taxon>
        <taxon>fabids</taxon>
        <taxon>Fabales</taxon>
        <taxon>Fabaceae</taxon>
        <taxon>Papilionoideae</taxon>
        <taxon>50 kb inversion clade</taxon>
        <taxon>NPAAA clade</taxon>
        <taxon>Hologalegina</taxon>
        <taxon>IRL clade</taxon>
        <taxon>Trifolieae</taxon>
        <taxon>Trifolium</taxon>
    </lineage>
</organism>
<evidence type="ECO:0000256" key="1">
    <source>
        <dbReference type="PROSITE-ProRule" id="PRU00221"/>
    </source>
</evidence>
<comment type="caution">
    <text evidence="3">The sequence shown here is derived from an EMBL/GenBank/DDBJ whole genome shotgun (WGS) entry which is preliminary data.</text>
</comment>
<dbReference type="AlphaFoldDB" id="A0A392MB20"/>
<dbReference type="Proteomes" id="UP000265520">
    <property type="component" value="Unassembled WGS sequence"/>
</dbReference>
<dbReference type="EMBL" id="LXQA010007138">
    <property type="protein sequence ID" value="MCH84636.1"/>
    <property type="molecule type" value="Genomic_DNA"/>
</dbReference>
<dbReference type="PROSITE" id="PS50082">
    <property type="entry name" value="WD_REPEATS_2"/>
    <property type="match status" value="1"/>
</dbReference>
<dbReference type="InterPro" id="IPR036322">
    <property type="entry name" value="WD40_repeat_dom_sf"/>
</dbReference>
<reference evidence="3 4" key="1">
    <citation type="journal article" date="2018" name="Front. Plant Sci.">
        <title>Red Clover (Trifolium pratense) and Zigzag Clover (T. medium) - A Picture of Genomic Similarities and Differences.</title>
        <authorList>
            <person name="Dluhosova J."/>
            <person name="Istvanek J."/>
            <person name="Nedelnik J."/>
            <person name="Repkova J."/>
        </authorList>
    </citation>
    <scope>NUCLEOTIDE SEQUENCE [LARGE SCALE GENOMIC DNA]</scope>
    <source>
        <strain evidence="4">cv. 10/8</strain>
        <tissue evidence="3">Leaf</tissue>
    </source>
</reference>
<dbReference type="InterPro" id="IPR052858">
    <property type="entry name" value="E3_ubiquitin-ligase_LIN"/>
</dbReference>
<dbReference type="Gene3D" id="2.130.10.10">
    <property type="entry name" value="YVTN repeat-like/Quinoprotein amine dehydrogenase"/>
    <property type="match status" value="1"/>
</dbReference>
<dbReference type="InterPro" id="IPR055566">
    <property type="entry name" value="ARM_LIN"/>
</dbReference>
<dbReference type="InterPro" id="IPR001680">
    <property type="entry name" value="WD40_rpt"/>
</dbReference>
<dbReference type="PANTHER" id="PTHR47446:SF3">
    <property type="entry name" value="RING-TYPE E3 UBIQUITIN TRANSFERASE"/>
    <property type="match status" value="1"/>
</dbReference>
<dbReference type="SUPFAM" id="SSF48371">
    <property type="entry name" value="ARM repeat"/>
    <property type="match status" value="1"/>
</dbReference>
<dbReference type="InterPro" id="IPR016024">
    <property type="entry name" value="ARM-type_fold"/>
</dbReference>
<protein>
    <submittedName>
        <fullName evidence="3">E3 ubiquitin-protein ligase LIN-1-like</fullName>
    </submittedName>
</protein>
<dbReference type="InterPro" id="IPR015943">
    <property type="entry name" value="WD40/YVTN_repeat-like_dom_sf"/>
</dbReference>
<sequence>MKSWQKRVASVLCNHENGSIFQALEECLKSNSLKMAKSCLVLATWLTHMLFTLPDTGVRDIARKSLLEALINVLQSSKNLEEKILATLALKSFISDPTAHEALRVYAKSIYRILRKLKKYSTVAADILKALLNLNSVDVTELWSCKEVVELDLSSNGEVLSLLYLNGQVLSGHADGTIKVWDARKRIPRVIQETREHKKAVTSLCSSVDRLYSSSLDKTIR</sequence>
<name>A0A392MB20_9FABA</name>
<dbReference type="Pfam" id="PF00400">
    <property type="entry name" value="WD40"/>
    <property type="match status" value="2"/>
</dbReference>
<keyword evidence="4" id="KW-1185">Reference proteome</keyword>
<dbReference type="SUPFAM" id="SSF50978">
    <property type="entry name" value="WD40 repeat-like"/>
    <property type="match status" value="1"/>
</dbReference>
<accession>A0A392MB20</accession>
<proteinExistence type="predicted"/>
<gene>
    <name evidence="3" type="ORF">A2U01_0005468</name>
</gene>
<feature type="non-terminal residue" evidence="3">
    <location>
        <position position="221"/>
    </location>
</feature>